<dbReference type="AlphaFoldDB" id="A0A831LT35"/>
<reference evidence="2" key="1">
    <citation type="journal article" date="2020" name="mSystems">
        <title>Genome- and Community-Level Interaction Insights into Carbon Utilization and Element Cycling Functions of Hydrothermarchaeota in Hydrothermal Sediment.</title>
        <authorList>
            <person name="Zhou Z."/>
            <person name="Liu Y."/>
            <person name="Xu W."/>
            <person name="Pan J."/>
            <person name="Luo Z.H."/>
            <person name="Li M."/>
        </authorList>
    </citation>
    <scope>NUCLEOTIDE SEQUENCE [LARGE SCALE GENOMIC DNA]</scope>
    <source>
        <strain evidence="2">SpSt-1217</strain>
    </source>
</reference>
<dbReference type="PANTHER" id="PTHR11051:SF8">
    <property type="entry name" value="PROTEIN-GLUCOSYLGALACTOSYLHYDROXYLYSINE GLUCOSIDASE"/>
    <property type="match status" value="1"/>
</dbReference>
<keyword evidence="1" id="KW-0732">Signal</keyword>
<dbReference type="GO" id="GO:0005975">
    <property type="term" value="P:carbohydrate metabolic process"/>
    <property type="evidence" value="ECO:0007669"/>
    <property type="project" value="InterPro"/>
</dbReference>
<dbReference type="InterPro" id="IPR008928">
    <property type="entry name" value="6-hairpin_glycosidase_sf"/>
</dbReference>
<dbReference type="SUPFAM" id="SSF48208">
    <property type="entry name" value="Six-hairpin glycosidases"/>
    <property type="match status" value="1"/>
</dbReference>
<dbReference type="Proteomes" id="UP000886047">
    <property type="component" value="Unassembled WGS sequence"/>
</dbReference>
<evidence type="ECO:0000313" key="2">
    <source>
        <dbReference type="EMBL" id="HDR52953.1"/>
    </source>
</evidence>
<evidence type="ECO:0000256" key="1">
    <source>
        <dbReference type="SAM" id="SignalP"/>
    </source>
</evidence>
<name>A0A831LT35_9BACT</name>
<feature type="chain" id="PRO_5032536095" description="Glycosyl hydrolase family 65, N-terminal domain" evidence="1">
    <location>
        <begin position="22"/>
        <end position="725"/>
    </location>
</feature>
<dbReference type="InterPro" id="IPR012341">
    <property type="entry name" value="6hp_glycosidase-like_sf"/>
</dbReference>
<organism evidence="2">
    <name type="scientific">Mariniphaga anaerophila</name>
    <dbReference type="NCBI Taxonomy" id="1484053"/>
    <lineage>
        <taxon>Bacteria</taxon>
        <taxon>Pseudomonadati</taxon>
        <taxon>Bacteroidota</taxon>
        <taxon>Bacteroidia</taxon>
        <taxon>Marinilabiliales</taxon>
        <taxon>Prolixibacteraceae</taxon>
        <taxon>Mariniphaga</taxon>
    </lineage>
</organism>
<dbReference type="GO" id="GO:0004553">
    <property type="term" value="F:hydrolase activity, hydrolyzing O-glycosyl compounds"/>
    <property type="evidence" value="ECO:0007669"/>
    <property type="project" value="TreeGrafter"/>
</dbReference>
<feature type="signal peptide" evidence="1">
    <location>
        <begin position="1"/>
        <end position="21"/>
    </location>
</feature>
<evidence type="ECO:0008006" key="3">
    <source>
        <dbReference type="Google" id="ProtNLM"/>
    </source>
</evidence>
<dbReference type="EMBL" id="DSDK01000854">
    <property type="protein sequence ID" value="HDR52953.1"/>
    <property type="molecule type" value="Genomic_DNA"/>
</dbReference>
<comment type="caution">
    <text evidence="2">The sequence shown here is derived from an EMBL/GenBank/DDBJ whole genome shotgun (WGS) entry which is preliminary data.</text>
</comment>
<accession>A0A831LT35</accession>
<sequence>MKNPIKRVFAVINRFCIVAAAFGLINVSCQSVGQSEKIDRFELVNRHNILVEEFDPLASLSVGNGNFAFTTDITGLQTFYKAYENGVSLGTMSNWGWHTLPNTEGFDISETYLYHEVNGRQVPYEHQLRTSERAIQSVNYFRKNPHRLHLGIIRLVIKKEDGEEITIADIQEPKHKLDLWRGEVSSSFKVEGTPVNVVVYAHPKQDLIAARIESPLIESGRLAVEWLFPYGNPVHTHAGYDFNSPDKHYSIYEKTEESPEIIFRTLDDDSYFTAISWEGEAEFGEVEKHRFLLTPGNRQKTLEFACKFSPELVFETLPGFCEVKEENENHWPAFWKSGGAIDFSECTDPRAKELERRTVLSQYLTKINGSGNLPPQETGLTFNSWFGKFHLEMIWWHSAHYYNWQRQENMSAQMNYYHDTYKKALEFAKLQGYEGVRWPKMVGPEGQNSPSSIGSYLIWQQPHLIYLAEQLYLANPTAEILEEYADLVFATADFMADFPQFDSETQLYNLSPPLIPAQEHWNRETTMNPPFELAYWNWGLSIAQKWNERLGKPANPKWDEVRHNLPTPVHIDSLYMGIGNAPDSYTNPQNMRDHPMVLGTLGMLPKWDRVDEKIMRNTLEYIMKNWNWPHTWGWDYPMVAMCATRLSEPEIALEALLKDVQKNTYLVNGHNYQDERLRIYLPGNGGLLKAVALMCAGWEGCGEDNPGFPKDGTWNVKWENLNPDF</sequence>
<dbReference type="Gene3D" id="1.50.10.10">
    <property type="match status" value="1"/>
</dbReference>
<gene>
    <name evidence="2" type="ORF">ENN90_15255</name>
</gene>
<dbReference type="PANTHER" id="PTHR11051">
    <property type="entry name" value="GLYCOSYL HYDROLASE-RELATED"/>
    <property type="match status" value="1"/>
</dbReference>
<protein>
    <recommendedName>
        <fullName evidence="3">Glycosyl hydrolase family 65, N-terminal domain</fullName>
    </recommendedName>
</protein>
<proteinExistence type="predicted"/>